<dbReference type="InterPro" id="IPR016181">
    <property type="entry name" value="Acyl_CoA_acyltransferase"/>
</dbReference>
<feature type="domain" description="N-acetyltransferase" evidence="3">
    <location>
        <begin position="21"/>
        <end position="193"/>
    </location>
</feature>
<keyword evidence="1" id="KW-0808">Transferase</keyword>
<dbReference type="PANTHER" id="PTHR43877">
    <property type="entry name" value="AMINOALKYLPHOSPHONATE N-ACETYLTRANSFERASE-RELATED-RELATED"/>
    <property type="match status" value="1"/>
</dbReference>
<dbReference type="GO" id="GO:0016747">
    <property type="term" value="F:acyltransferase activity, transferring groups other than amino-acyl groups"/>
    <property type="evidence" value="ECO:0007669"/>
    <property type="project" value="InterPro"/>
</dbReference>
<dbReference type="OrthoDB" id="9975416at2759"/>
<gene>
    <name evidence="4" type="ORF">M406DRAFT_44705</name>
</gene>
<organism evidence="4 5">
    <name type="scientific">Cryphonectria parasitica (strain ATCC 38755 / EP155)</name>
    <dbReference type="NCBI Taxonomy" id="660469"/>
    <lineage>
        <taxon>Eukaryota</taxon>
        <taxon>Fungi</taxon>
        <taxon>Dikarya</taxon>
        <taxon>Ascomycota</taxon>
        <taxon>Pezizomycotina</taxon>
        <taxon>Sordariomycetes</taxon>
        <taxon>Sordariomycetidae</taxon>
        <taxon>Diaporthales</taxon>
        <taxon>Cryphonectriaceae</taxon>
        <taxon>Cryphonectria-Endothia species complex</taxon>
        <taxon>Cryphonectria</taxon>
    </lineage>
</organism>
<dbReference type="GeneID" id="63841384"/>
<dbReference type="PROSITE" id="PS51186">
    <property type="entry name" value="GNAT"/>
    <property type="match status" value="1"/>
</dbReference>
<dbReference type="AlphaFoldDB" id="A0A9P4Y8N2"/>
<comment type="caution">
    <text evidence="4">The sequence shown here is derived from an EMBL/GenBank/DDBJ whole genome shotgun (WGS) entry which is preliminary data.</text>
</comment>
<dbReference type="InterPro" id="IPR000182">
    <property type="entry name" value="GNAT_dom"/>
</dbReference>
<name>A0A9P4Y8N2_CRYP1</name>
<sequence length="193" mass="20645">MGSITTPPPGTTPKAATAPTFSIRKATLQDAEQIAALGAAVFTHTFKESGCTAQQLRSYLDEAYTVAAIRATLTSPAQDTLVATSIKLLGFAVLNHTTSPSEPAIAGFPHPVEVQRLYVDLGAHGRGIGTALMAAVEELAKAQGGYETAWLGVWERNFRAQKVYGRLGYRRVGEHVFDVGGDEQTDWIMVKAL</sequence>
<protein>
    <recommendedName>
        <fullName evidence="3">N-acetyltransferase domain-containing protein</fullName>
    </recommendedName>
</protein>
<dbReference type="Pfam" id="PF00583">
    <property type="entry name" value="Acetyltransf_1"/>
    <property type="match status" value="1"/>
</dbReference>
<evidence type="ECO:0000256" key="2">
    <source>
        <dbReference type="ARBA" id="ARBA00023315"/>
    </source>
</evidence>
<evidence type="ECO:0000259" key="3">
    <source>
        <dbReference type="PROSITE" id="PS51186"/>
    </source>
</evidence>
<dbReference type="Gene3D" id="3.40.630.30">
    <property type="match status" value="1"/>
</dbReference>
<keyword evidence="5" id="KW-1185">Reference proteome</keyword>
<keyword evidence="2" id="KW-0012">Acyltransferase</keyword>
<dbReference type="RefSeq" id="XP_040779784.1">
    <property type="nucleotide sequence ID" value="XM_040924255.1"/>
</dbReference>
<evidence type="ECO:0000256" key="1">
    <source>
        <dbReference type="ARBA" id="ARBA00022679"/>
    </source>
</evidence>
<dbReference type="CDD" id="cd04301">
    <property type="entry name" value="NAT_SF"/>
    <property type="match status" value="1"/>
</dbReference>
<dbReference type="Proteomes" id="UP000803844">
    <property type="component" value="Unassembled WGS sequence"/>
</dbReference>
<reference evidence="4" key="1">
    <citation type="journal article" date="2020" name="Phytopathology">
        <title>Genome sequence of the chestnut blight fungus Cryphonectria parasitica EP155: A fundamental resource for an archetypical invasive plant pathogen.</title>
        <authorList>
            <person name="Crouch J.A."/>
            <person name="Dawe A."/>
            <person name="Aerts A."/>
            <person name="Barry K."/>
            <person name="Churchill A.C.L."/>
            <person name="Grimwood J."/>
            <person name="Hillman B."/>
            <person name="Milgroom M.G."/>
            <person name="Pangilinan J."/>
            <person name="Smith M."/>
            <person name="Salamov A."/>
            <person name="Schmutz J."/>
            <person name="Yadav J."/>
            <person name="Grigoriev I.V."/>
            <person name="Nuss D."/>
        </authorList>
    </citation>
    <scope>NUCLEOTIDE SEQUENCE</scope>
    <source>
        <strain evidence="4">EP155</strain>
    </source>
</reference>
<dbReference type="SUPFAM" id="SSF55729">
    <property type="entry name" value="Acyl-CoA N-acyltransferases (Nat)"/>
    <property type="match status" value="1"/>
</dbReference>
<dbReference type="InterPro" id="IPR050832">
    <property type="entry name" value="Bact_Acetyltransf"/>
</dbReference>
<evidence type="ECO:0000313" key="4">
    <source>
        <dbReference type="EMBL" id="KAF3768823.1"/>
    </source>
</evidence>
<proteinExistence type="predicted"/>
<accession>A0A9P4Y8N2</accession>
<evidence type="ECO:0000313" key="5">
    <source>
        <dbReference type="Proteomes" id="UP000803844"/>
    </source>
</evidence>
<dbReference type="EMBL" id="MU032345">
    <property type="protein sequence ID" value="KAF3768823.1"/>
    <property type="molecule type" value="Genomic_DNA"/>
</dbReference>